<comment type="caution">
    <text evidence="1">The sequence shown here is derived from an EMBL/GenBank/DDBJ whole genome shotgun (WGS) entry which is preliminary data.</text>
</comment>
<evidence type="ECO:0000313" key="1">
    <source>
        <dbReference type="EMBL" id="MFC0686257.1"/>
    </source>
</evidence>
<organism evidence="1 2">
    <name type="scientific">Novosphingobium clariflavum</name>
    <dbReference type="NCBI Taxonomy" id="2029884"/>
    <lineage>
        <taxon>Bacteria</taxon>
        <taxon>Pseudomonadati</taxon>
        <taxon>Pseudomonadota</taxon>
        <taxon>Alphaproteobacteria</taxon>
        <taxon>Sphingomonadales</taxon>
        <taxon>Sphingomonadaceae</taxon>
        <taxon>Novosphingobium</taxon>
    </lineage>
</organism>
<gene>
    <name evidence="1" type="ORF">ACFFF8_16835</name>
</gene>
<dbReference type="EMBL" id="JBHLTM010000061">
    <property type="protein sequence ID" value="MFC0686257.1"/>
    <property type="molecule type" value="Genomic_DNA"/>
</dbReference>
<accession>A0ABV6SAI0</accession>
<dbReference type="Proteomes" id="UP001589858">
    <property type="component" value="Unassembled WGS sequence"/>
</dbReference>
<name>A0ABV6SAI0_9SPHN</name>
<keyword evidence="2" id="KW-1185">Reference proteome</keyword>
<proteinExistence type="predicted"/>
<sequence>MAAAPSAAISTSHRTLSTGCAFWTAHAALPDPISRQGSAVLARLNSNRLRELDGFLSHLLADILSAAGVPQPEAPKALRETSTLRRLRKAERLFGLDLGAQPRLIAAQRAAAALRRPSGTFCKERLREDLRRAADLPETRGGNAPCQLDEKTIKALCGFYRSLGDVLVDALARRGDMSGNDTGAGPATEQITCETASRDDSIFRESGAHRF</sequence>
<reference evidence="1 2" key="1">
    <citation type="submission" date="2024-09" db="EMBL/GenBank/DDBJ databases">
        <authorList>
            <person name="Sun Q."/>
            <person name="Mori K."/>
        </authorList>
    </citation>
    <scope>NUCLEOTIDE SEQUENCE [LARGE SCALE GENOMIC DNA]</scope>
    <source>
        <strain evidence="1 2">CICC 11035S</strain>
    </source>
</reference>
<evidence type="ECO:0000313" key="2">
    <source>
        <dbReference type="Proteomes" id="UP001589858"/>
    </source>
</evidence>
<protein>
    <submittedName>
        <fullName evidence="1">Uncharacterized protein</fullName>
    </submittedName>
</protein>
<dbReference type="RefSeq" id="WP_267218964.1">
    <property type="nucleotide sequence ID" value="NZ_JAPCWC010000002.1"/>
</dbReference>